<evidence type="ECO:0000259" key="5">
    <source>
        <dbReference type="PROSITE" id="PS50931"/>
    </source>
</evidence>
<evidence type="ECO:0000313" key="7">
    <source>
        <dbReference type="Proteomes" id="UP000238326"/>
    </source>
</evidence>
<dbReference type="RefSeq" id="WP_105728451.1">
    <property type="nucleotide sequence ID" value="NZ_PVLR01000007.1"/>
</dbReference>
<organism evidence="6 7">
    <name type="scientific">Malikia spinosa</name>
    <dbReference type="NCBI Taxonomy" id="86180"/>
    <lineage>
        <taxon>Bacteria</taxon>
        <taxon>Pseudomonadati</taxon>
        <taxon>Pseudomonadota</taxon>
        <taxon>Betaproteobacteria</taxon>
        <taxon>Burkholderiales</taxon>
        <taxon>Comamonadaceae</taxon>
        <taxon>Malikia</taxon>
    </lineage>
</organism>
<protein>
    <submittedName>
        <fullName evidence="6">LysR family transcriptional regulator</fullName>
    </submittedName>
</protein>
<dbReference type="Pfam" id="PF03466">
    <property type="entry name" value="LysR_substrate"/>
    <property type="match status" value="1"/>
</dbReference>
<name>A0A2S9KI53_9BURK</name>
<accession>A0A2S9KI53</accession>
<dbReference type="SUPFAM" id="SSF46785">
    <property type="entry name" value="Winged helix' DNA-binding domain"/>
    <property type="match status" value="1"/>
</dbReference>
<proteinExistence type="inferred from homology"/>
<dbReference type="Proteomes" id="UP000238326">
    <property type="component" value="Unassembled WGS sequence"/>
</dbReference>
<dbReference type="Pfam" id="PF00126">
    <property type="entry name" value="HTH_1"/>
    <property type="match status" value="1"/>
</dbReference>
<sequence length="340" mass="37581">MSPTVPGTRQSRRSRLLPDLQLLEAFVAVCDAGSMALAAQQLGLSQSAVSQAIKTLESELDLQLLDREVRPAVTTHAGRVLRERATRLLGQARAMVEQVRASARQQHTQIHLGCVDSFAATVGPRLIRALSGSAQQILMWSGLTPTLTEQLRGRELDFAICTDSAIDDPRIVQRLLFSESWVAVFPKAHPVRALASARELSALPGGLPLIRYSQRSVIGQQIERFLRHIGVQAPRSYEFDATDPLLSLVASGLGWALSTPLCLWQSRQYLEEVVVVPIPATRLGQRHFFLLSREDEWAGLDEHIARITRDVIRQDTSTAIHRSMPGLPPDALFCPQEETP</sequence>
<evidence type="ECO:0000256" key="2">
    <source>
        <dbReference type="ARBA" id="ARBA00023015"/>
    </source>
</evidence>
<dbReference type="InterPro" id="IPR000847">
    <property type="entry name" value="LysR_HTH_N"/>
</dbReference>
<dbReference type="AlphaFoldDB" id="A0A2S9KI53"/>
<dbReference type="CDD" id="cd05466">
    <property type="entry name" value="PBP2_LTTR_substrate"/>
    <property type="match status" value="1"/>
</dbReference>
<keyword evidence="2" id="KW-0805">Transcription regulation</keyword>
<reference evidence="6 7" key="1">
    <citation type="submission" date="2018-03" db="EMBL/GenBank/DDBJ databases">
        <title>Comparative genomics illustrates the genes involved in a hyperalkaliphilic mechanisms of Serpentinomonas isolated from highly-alkaline calcium-rich serpentinized springs.</title>
        <authorList>
            <person name="Suzuki S."/>
            <person name="Ishii S."/>
            <person name="Walworth N."/>
            <person name="Bird L."/>
            <person name="Kuenen J.G."/>
            <person name="Nealson K.H."/>
        </authorList>
    </citation>
    <scope>NUCLEOTIDE SEQUENCE [LARGE SCALE GENOMIC DNA]</scope>
    <source>
        <strain evidence="6 7">83</strain>
    </source>
</reference>
<keyword evidence="4" id="KW-0804">Transcription</keyword>
<keyword evidence="3" id="KW-0238">DNA-binding</keyword>
<dbReference type="EMBL" id="PVLR01000007">
    <property type="protein sequence ID" value="PRD70122.1"/>
    <property type="molecule type" value="Genomic_DNA"/>
</dbReference>
<keyword evidence="7" id="KW-1185">Reference proteome</keyword>
<comment type="similarity">
    <text evidence="1">Belongs to the LysR transcriptional regulatory family.</text>
</comment>
<evidence type="ECO:0000256" key="4">
    <source>
        <dbReference type="ARBA" id="ARBA00023163"/>
    </source>
</evidence>
<dbReference type="InterPro" id="IPR036388">
    <property type="entry name" value="WH-like_DNA-bd_sf"/>
</dbReference>
<feature type="domain" description="HTH lysR-type" evidence="5">
    <location>
        <begin position="18"/>
        <end position="75"/>
    </location>
</feature>
<comment type="caution">
    <text evidence="6">The sequence shown here is derived from an EMBL/GenBank/DDBJ whole genome shotgun (WGS) entry which is preliminary data.</text>
</comment>
<dbReference type="OrthoDB" id="6113677at2"/>
<dbReference type="Gene3D" id="3.40.190.10">
    <property type="entry name" value="Periplasmic binding protein-like II"/>
    <property type="match status" value="2"/>
</dbReference>
<dbReference type="InterPro" id="IPR036390">
    <property type="entry name" value="WH_DNA-bd_sf"/>
</dbReference>
<dbReference type="PRINTS" id="PR00039">
    <property type="entry name" value="HTHLYSR"/>
</dbReference>
<dbReference type="InterPro" id="IPR005119">
    <property type="entry name" value="LysR_subst-bd"/>
</dbReference>
<evidence type="ECO:0000313" key="6">
    <source>
        <dbReference type="EMBL" id="PRD70122.1"/>
    </source>
</evidence>
<dbReference type="PANTHER" id="PTHR30126">
    <property type="entry name" value="HTH-TYPE TRANSCRIPTIONAL REGULATOR"/>
    <property type="match status" value="1"/>
</dbReference>
<dbReference type="Gene3D" id="1.10.10.10">
    <property type="entry name" value="Winged helix-like DNA-binding domain superfamily/Winged helix DNA-binding domain"/>
    <property type="match status" value="1"/>
</dbReference>
<dbReference type="PANTHER" id="PTHR30126:SF40">
    <property type="entry name" value="HTH-TYPE TRANSCRIPTIONAL REGULATOR GLTR"/>
    <property type="match status" value="1"/>
</dbReference>
<evidence type="ECO:0000256" key="1">
    <source>
        <dbReference type="ARBA" id="ARBA00009437"/>
    </source>
</evidence>
<dbReference type="SUPFAM" id="SSF53850">
    <property type="entry name" value="Periplasmic binding protein-like II"/>
    <property type="match status" value="1"/>
</dbReference>
<dbReference type="GO" id="GO:0003700">
    <property type="term" value="F:DNA-binding transcription factor activity"/>
    <property type="evidence" value="ECO:0007669"/>
    <property type="project" value="InterPro"/>
</dbReference>
<dbReference type="GO" id="GO:0000976">
    <property type="term" value="F:transcription cis-regulatory region binding"/>
    <property type="evidence" value="ECO:0007669"/>
    <property type="project" value="TreeGrafter"/>
</dbReference>
<evidence type="ECO:0000256" key="3">
    <source>
        <dbReference type="ARBA" id="ARBA00023125"/>
    </source>
</evidence>
<gene>
    <name evidence="6" type="ORF">C6P61_03035</name>
</gene>
<dbReference type="FunFam" id="1.10.10.10:FF:000001">
    <property type="entry name" value="LysR family transcriptional regulator"/>
    <property type="match status" value="1"/>
</dbReference>
<dbReference type="PROSITE" id="PS50931">
    <property type="entry name" value="HTH_LYSR"/>
    <property type="match status" value="1"/>
</dbReference>